<feature type="signal peptide" evidence="3">
    <location>
        <begin position="1"/>
        <end position="20"/>
    </location>
</feature>
<feature type="active site" description="Acyl-thioester intermediate" evidence="2">
    <location>
        <position position="169"/>
    </location>
</feature>
<dbReference type="CDD" id="cd05830">
    <property type="entry name" value="Sortase_E"/>
    <property type="match status" value="1"/>
</dbReference>
<dbReference type="GO" id="GO:0016787">
    <property type="term" value="F:hydrolase activity"/>
    <property type="evidence" value="ECO:0007669"/>
    <property type="project" value="UniProtKB-KW"/>
</dbReference>
<dbReference type="SUPFAM" id="SSF63817">
    <property type="entry name" value="Sortase"/>
    <property type="match status" value="1"/>
</dbReference>
<keyword evidence="3" id="KW-0732">Signal</keyword>
<name>A0A2P4UM71_9ACTN</name>
<dbReference type="InterPro" id="IPR005754">
    <property type="entry name" value="Sortase"/>
</dbReference>
<dbReference type="EMBL" id="MTBP01000001">
    <property type="protein sequence ID" value="POM26135.1"/>
    <property type="molecule type" value="Genomic_DNA"/>
</dbReference>
<dbReference type="Proteomes" id="UP000242367">
    <property type="component" value="Unassembled WGS sequence"/>
</dbReference>
<dbReference type="NCBIfam" id="TIGR01076">
    <property type="entry name" value="sortase_fam"/>
    <property type="match status" value="1"/>
</dbReference>
<comment type="caution">
    <text evidence="4">The sequence shown here is derived from an EMBL/GenBank/DDBJ whole genome shotgun (WGS) entry which is preliminary data.</text>
</comment>
<protein>
    <submittedName>
        <fullName evidence="4">Sortase family protein</fullName>
    </submittedName>
</protein>
<organism evidence="4 5">
    <name type="scientific">Actinomadura rubteroloni</name>
    <dbReference type="NCBI Taxonomy" id="1926885"/>
    <lineage>
        <taxon>Bacteria</taxon>
        <taxon>Bacillati</taxon>
        <taxon>Actinomycetota</taxon>
        <taxon>Actinomycetes</taxon>
        <taxon>Streptosporangiales</taxon>
        <taxon>Thermomonosporaceae</taxon>
        <taxon>Actinomadura</taxon>
    </lineage>
</organism>
<dbReference type="RefSeq" id="WP_103561146.1">
    <property type="nucleotide sequence ID" value="NZ_MTBP01000001.1"/>
</dbReference>
<keyword evidence="1" id="KW-0378">Hydrolase</keyword>
<feature type="chain" id="PRO_5039114310" evidence="3">
    <location>
        <begin position="21"/>
        <end position="188"/>
    </location>
</feature>
<evidence type="ECO:0000256" key="3">
    <source>
        <dbReference type="SAM" id="SignalP"/>
    </source>
</evidence>
<feature type="active site" description="Proton donor/acceptor" evidence="2">
    <location>
        <position position="101"/>
    </location>
</feature>
<keyword evidence="5" id="KW-1185">Reference proteome</keyword>
<evidence type="ECO:0000313" key="5">
    <source>
        <dbReference type="Proteomes" id="UP000242367"/>
    </source>
</evidence>
<reference evidence="4 5" key="1">
    <citation type="journal article" date="2017" name="Chemistry">
        <title>Isolation, Biosynthesis and Chemical Modifications of Rubterolones A-F: Rare Tropolone Alkaloids from Actinomadura sp. 5-2.</title>
        <authorList>
            <person name="Guo H."/>
            <person name="Benndorf R."/>
            <person name="Leichnitz D."/>
            <person name="Klassen J.L."/>
            <person name="Vollmers J."/>
            <person name="Gorls H."/>
            <person name="Steinacker M."/>
            <person name="Weigel C."/>
            <person name="Dahse H.M."/>
            <person name="Kaster A.K."/>
            <person name="de Beer Z.W."/>
            <person name="Poulsen M."/>
            <person name="Beemelmanns C."/>
        </authorList>
    </citation>
    <scope>NUCLEOTIDE SEQUENCE [LARGE SCALE GENOMIC DNA]</scope>
    <source>
        <strain evidence="4 5">5-2</strain>
    </source>
</reference>
<evidence type="ECO:0000313" key="4">
    <source>
        <dbReference type="EMBL" id="POM26135.1"/>
    </source>
</evidence>
<accession>A0A2P4UM71</accession>
<sequence length="188" mass="20459" precursor="true">MFRSRFLSSFPLRAARSGFAAVGLTGAVGAASLAAPMQVAESARPPAPVQGEEIAFLSLPRLHEKAVVREGVSPRVLESGVGHYPSTQLPGQAGNAVLFGHRTMGAKPFADLDRLRRGDVVDVRSGGHRYRYRVRSLRVITPDRTDVLNPTPLRRGARRTGSYLTLVTCTPRYSNARRLVAIATLEKR</sequence>
<dbReference type="Gene3D" id="2.40.260.10">
    <property type="entry name" value="Sortase"/>
    <property type="match status" value="1"/>
</dbReference>
<gene>
    <name evidence="4" type="ORF">BTM25_05230</name>
</gene>
<evidence type="ECO:0000256" key="1">
    <source>
        <dbReference type="ARBA" id="ARBA00022801"/>
    </source>
</evidence>
<dbReference type="Pfam" id="PF04203">
    <property type="entry name" value="Sortase"/>
    <property type="match status" value="1"/>
</dbReference>
<dbReference type="AlphaFoldDB" id="A0A2P4UM71"/>
<proteinExistence type="predicted"/>
<dbReference type="InterPro" id="IPR042003">
    <property type="entry name" value="Sortase_E"/>
</dbReference>
<evidence type="ECO:0000256" key="2">
    <source>
        <dbReference type="PIRSR" id="PIRSR605754-1"/>
    </source>
</evidence>
<dbReference type="InterPro" id="IPR023365">
    <property type="entry name" value="Sortase_dom-sf"/>
</dbReference>